<sequence length="175" mass="19571">MREMKLLELINLRQGNMSMKEYALKFNQLAKAKVERAKESKRAKTSDGYFSHSRSDGHGHPQFWQKFSGQVSSNALDPKLNTNRVYNPKPQVGNDGNGSSNPTCPRYGTNHSGKCLACMDSFFGCGKSGHKVKNYPLQDSKAKDGREVQPSCPCLGAPKQNKLYTLLNRQDCRVL</sequence>
<accession>A0AAF0TZC9</accession>
<evidence type="ECO:0008006" key="4">
    <source>
        <dbReference type="Google" id="ProtNLM"/>
    </source>
</evidence>
<dbReference type="EMBL" id="CP133617">
    <property type="protein sequence ID" value="WMV33475.1"/>
    <property type="molecule type" value="Genomic_DNA"/>
</dbReference>
<reference evidence="2" key="1">
    <citation type="submission" date="2023-08" db="EMBL/GenBank/DDBJ databases">
        <title>A de novo genome assembly of Solanum verrucosum Schlechtendal, a Mexican diploid species geographically isolated from the other diploid A-genome species in potato relatives.</title>
        <authorList>
            <person name="Hosaka K."/>
        </authorList>
    </citation>
    <scope>NUCLEOTIDE SEQUENCE</scope>
    <source>
        <tissue evidence="2">Young leaves</tissue>
    </source>
</reference>
<name>A0AAF0TZC9_SOLVR</name>
<feature type="compositionally biased region" description="Basic and acidic residues" evidence="1">
    <location>
        <begin position="36"/>
        <end position="45"/>
    </location>
</feature>
<protein>
    <recommendedName>
        <fullName evidence="4">Retrotransposon gag domain-containing protein</fullName>
    </recommendedName>
</protein>
<evidence type="ECO:0000256" key="1">
    <source>
        <dbReference type="SAM" id="MobiDB-lite"/>
    </source>
</evidence>
<keyword evidence="3" id="KW-1185">Reference proteome</keyword>
<feature type="region of interest" description="Disordered" evidence="1">
    <location>
        <begin position="36"/>
        <end position="65"/>
    </location>
</feature>
<evidence type="ECO:0000313" key="2">
    <source>
        <dbReference type="EMBL" id="WMV33475.1"/>
    </source>
</evidence>
<gene>
    <name evidence="2" type="ORF">MTR67_026860</name>
</gene>
<proteinExistence type="predicted"/>
<evidence type="ECO:0000313" key="3">
    <source>
        <dbReference type="Proteomes" id="UP001234989"/>
    </source>
</evidence>
<dbReference type="AlphaFoldDB" id="A0AAF0TZC9"/>
<organism evidence="2 3">
    <name type="scientific">Solanum verrucosum</name>
    <dbReference type="NCBI Taxonomy" id="315347"/>
    <lineage>
        <taxon>Eukaryota</taxon>
        <taxon>Viridiplantae</taxon>
        <taxon>Streptophyta</taxon>
        <taxon>Embryophyta</taxon>
        <taxon>Tracheophyta</taxon>
        <taxon>Spermatophyta</taxon>
        <taxon>Magnoliopsida</taxon>
        <taxon>eudicotyledons</taxon>
        <taxon>Gunneridae</taxon>
        <taxon>Pentapetalae</taxon>
        <taxon>asterids</taxon>
        <taxon>lamiids</taxon>
        <taxon>Solanales</taxon>
        <taxon>Solanaceae</taxon>
        <taxon>Solanoideae</taxon>
        <taxon>Solaneae</taxon>
        <taxon>Solanum</taxon>
    </lineage>
</organism>
<dbReference type="Proteomes" id="UP001234989">
    <property type="component" value="Chromosome 6"/>
</dbReference>